<dbReference type="GO" id="GO:1990961">
    <property type="term" value="P:xenobiotic detoxification by transmembrane export across the plasma membrane"/>
    <property type="evidence" value="ECO:0007669"/>
    <property type="project" value="InterPro"/>
</dbReference>
<dbReference type="InterPro" id="IPR058625">
    <property type="entry name" value="MdtA-like_BSH"/>
</dbReference>
<evidence type="ECO:0000313" key="10">
    <source>
        <dbReference type="Proteomes" id="UP000271624"/>
    </source>
</evidence>
<dbReference type="NCBIfam" id="TIGR01730">
    <property type="entry name" value="RND_mfp"/>
    <property type="match status" value="1"/>
</dbReference>
<dbReference type="PANTHER" id="PTHR30469:SF39">
    <property type="entry name" value="SLL0180 PROTEIN"/>
    <property type="match status" value="1"/>
</dbReference>
<comment type="subcellular location">
    <subcellularLocation>
        <location evidence="1">Cell envelope</location>
    </subcellularLocation>
</comment>
<dbReference type="Pfam" id="PF25967">
    <property type="entry name" value="RND-MFP_C"/>
    <property type="match status" value="1"/>
</dbReference>
<dbReference type="Proteomes" id="UP000271624">
    <property type="component" value="Unassembled WGS sequence"/>
</dbReference>
<evidence type="ECO:0000256" key="6">
    <source>
        <dbReference type="SAM" id="Phobius"/>
    </source>
</evidence>
<evidence type="ECO:0000256" key="5">
    <source>
        <dbReference type="SAM" id="MobiDB-lite"/>
    </source>
</evidence>
<evidence type="ECO:0000259" key="8">
    <source>
        <dbReference type="Pfam" id="PF25967"/>
    </source>
</evidence>
<dbReference type="InterPro" id="IPR058627">
    <property type="entry name" value="MdtA-like_C"/>
</dbReference>
<dbReference type="PANTHER" id="PTHR30469">
    <property type="entry name" value="MULTIDRUG RESISTANCE PROTEIN MDTA"/>
    <property type="match status" value="1"/>
</dbReference>
<keyword evidence="3" id="KW-0813">Transport</keyword>
<dbReference type="InterPro" id="IPR006143">
    <property type="entry name" value="RND_pump_MFP"/>
</dbReference>
<dbReference type="InterPro" id="IPR030190">
    <property type="entry name" value="MacA_alpha-hairpin_sf"/>
</dbReference>
<keyword evidence="6" id="KW-0812">Transmembrane</keyword>
<evidence type="ECO:0000256" key="3">
    <source>
        <dbReference type="ARBA" id="ARBA00022448"/>
    </source>
</evidence>
<accession>A0A433US41</accession>
<feature type="domain" description="Multidrug resistance protein MdtA-like barrel-sandwich hybrid" evidence="7">
    <location>
        <begin position="100"/>
        <end position="284"/>
    </location>
</feature>
<dbReference type="Gene3D" id="2.40.50.100">
    <property type="match status" value="1"/>
</dbReference>
<dbReference type="GO" id="GO:0015562">
    <property type="term" value="F:efflux transmembrane transporter activity"/>
    <property type="evidence" value="ECO:0007669"/>
    <property type="project" value="TreeGrafter"/>
</dbReference>
<keyword evidence="6" id="KW-1133">Transmembrane helix</keyword>
<feature type="region of interest" description="Disordered" evidence="5">
    <location>
        <begin position="1"/>
        <end position="23"/>
    </location>
</feature>
<dbReference type="Gene3D" id="2.40.420.20">
    <property type="match status" value="1"/>
</dbReference>
<feature type="transmembrane region" description="Helical" evidence="6">
    <location>
        <begin position="29"/>
        <end position="50"/>
    </location>
</feature>
<dbReference type="EMBL" id="RSCL01000035">
    <property type="protein sequence ID" value="RUS96660.1"/>
    <property type="molecule type" value="Genomic_DNA"/>
</dbReference>
<organism evidence="9 10">
    <name type="scientific">Dulcicalothrix desertica PCC 7102</name>
    <dbReference type="NCBI Taxonomy" id="232991"/>
    <lineage>
        <taxon>Bacteria</taxon>
        <taxon>Bacillati</taxon>
        <taxon>Cyanobacteriota</taxon>
        <taxon>Cyanophyceae</taxon>
        <taxon>Nostocales</taxon>
        <taxon>Calotrichaceae</taxon>
        <taxon>Dulcicalothrix</taxon>
    </lineage>
</organism>
<keyword evidence="10" id="KW-1185">Reference proteome</keyword>
<dbReference type="OrthoDB" id="5379451at2"/>
<reference evidence="9" key="2">
    <citation type="journal article" date="2019" name="Genome Biol. Evol.">
        <title>Day and night: Metabolic profiles and evolutionary relationships of six axenic non-marine cyanobacteria.</title>
        <authorList>
            <person name="Will S.E."/>
            <person name="Henke P."/>
            <person name="Boedeker C."/>
            <person name="Huang S."/>
            <person name="Brinkmann H."/>
            <person name="Rohde M."/>
            <person name="Jarek M."/>
            <person name="Friedl T."/>
            <person name="Seufert S."/>
            <person name="Schumacher M."/>
            <person name="Overmann J."/>
            <person name="Neumann-Schaal M."/>
            <person name="Petersen J."/>
        </authorList>
    </citation>
    <scope>NUCLEOTIDE SEQUENCE [LARGE SCALE GENOMIC DNA]</scope>
    <source>
        <strain evidence="9">PCC 7102</strain>
    </source>
</reference>
<protein>
    <submittedName>
        <fullName evidence="9">Hemolysin D</fullName>
    </submittedName>
</protein>
<keyword evidence="6" id="KW-0472">Membrane</keyword>
<evidence type="ECO:0000313" key="9">
    <source>
        <dbReference type="EMBL" id="RUS96660.1"/>
    </source>
</evidence>
<name>A0A433US41_9CYAN</name>
<keyword evidence="4" id="KW-0175">Coiled coil</keyword>
<feature type="compositionally biased region" description="Polar residues" evidence="5">
    <location>
        <begin position="1"/>
        <end position="20"/>
    </location>
</feature>
<comment type="caution">
    <text evidence="9">The sequence shown here is derived from an EMBL/GenBank/DDBJ whole genome shotgun (WGS) entry which is preliminary data.</text>
</comment>
<dbReference type="Pfam" id="PF25917">
    <property type="entry name" value="BSH_RND"/>
    <property type="match status" value="1"/>
</dbReference>
<sequence>MTPSEPQTDSNENESGNPTALQPRRTRPWLLPLFALLAVLGTTVAVWRLLLPTSRTTQTTTTTNQTQTPAVPVKLSTIQSGTIQESSDFVASLQSRRSETLSSKIQGKITQIFIKPGQTIKEGAPILQIEPPPQPVALPAPTVNSAALTAQSQLDIARSTLASLEAERAGILAEVNSNQQVFDRYNTLASEGAVPRQTKDIYASRLAAAKTNLKVIQSRIQTQQAAVAQAQKVIQQAQTPAVKPTPQPTPTNYRITAPFTGVVREVPIKVGDLVNHNAQLLTITQDQPLEVHIIVPVERAAKVKNGTQVNILNLQGNTIGTSRVFFVAPNPGNAQSALIKALYNNSKNELKADQFVRARIIWNQRQGALVPGTAVSRVSGGTFVFVAEALPDNSGKYVARQRQVKLGNATGNNYQVLEGLKPNDKVVTSGLLNLRDGDTIIPQS</sequence>
<gene>
    <name evidence="9" type="ORF">DSM106972_086830</name>
</gene>
<reference evidence="9" key="1">
    <citation type="submission" date="2018-12" db="EMBL/GenBank/DDBJ databases">
        <authorList>
            <person name="Will S."/>
            <person name="Neumann-Schaal M."/>
            <person name="Henke P."/>
        </authorList>
    </citation>
    <scope>NUCLEOTIDE SEQUENCE</scope>
    <source>
        <strain evidence="9">PCC 7102</strain>
    </source>
</reference>
<dbReference type="GO" id="GO:1990281">
    <property type="term" value="C:efflux pump complex"/>
    <property type="evidence" value="ECO:0007669"/>
    <property type="project" value="TreeGrafter"/>
</dbReference>
<evidence type="ECO:0000256" key="1">
    <source>
        <dbReference type="ARBA" id="ARBA00004196"/>
    </source>
</evidence>
<evidence type="ECO:0000256" key="2">
    <source>
        <dbReference type="ARBA" id="ARBA00009477"/>
    </source>
</evidence>
<dbReference type="GO" id="GO:0030313">
    <property type="term" value="C:cell envelope"/>
    <property type="evidence" value="ECO:0007669"/>
    <property type="project" value="UniProtKB-SubCell"/>
</dbReference>
<proteinExistence type="inferred from homology"/>
<dbReference type="GO" id="GO:1990195">
    <property type="term" value="C:macrolide transmembrane transporter complex"/>
    <property type="evidence" value="ECO:0007669"/>
    <property type="project" value="InterPro"/>
</dbReference>
<dbReference type="AlphaFoldDB" id="A0A433US41"/>
<feature type="domain" description="Multidrug resistance protein MdtA-like C-terminal permuted SH3" evidence="8">
    <location>
        <begin position="369"/>
        <end position="431"/>
    </location>
</feature>
<dbReference type="Gene3D" id="6.10.140.1990">
    <property type="match status" value="1"/>
</dbReference>
<dbReference type="GO" id="GO:0019898">
    <property type="term" value="C:extrinsic component of membrane"/>
    <property type="evidence" value="ECO:0007669"/>
    <property type="project" value="InterPro"/>
</dbReference>
<dbReference type="SUPFAM" id="SSF111369">
    <property type="entry name" value="HlyD-like secretion proteins"/>
    <property type="match status" value="1"/>
</dbReference>
<dbReference type="RefSeq" id="WP_127086680.1">
    <property type="nucleotide sequence ID" value="NZ_RSCL01000035.1"/>
</dbReference>
<evidence type="ECO:0000256" key="4">
    <source>
        <dbReference type="ARBA" id="ARBA00023054"/>
    </source>
</evidence>
<comment type="similarity">
    <text evidence="2">Belongs to the membrane fusion protein (MFP) (TC 8.A.1) family.</text>
</comment>
<evidence type="ECO:0000259" key="7">
    <source>
        <dbReference type="Pfam" id="PF25917"/>
    </source>
</evidence>